<name>A0A1W1E291_9ZZZZ</name>
<dbReference type="InterPro" id="IPR012337">
    <property type="entry name" value="RNaseH-like_sf"/>
</dbReference>
<keyword evidence="1" id="KW-0547">Nucleotide-binding</keyword>
<sequence length="61" mass="7245">MSEDIDFICGHNFIDHDQQFLEKTSFNQVLQQTQIIDTLYLSMLLFPNKDTHKLDKPYGRL</sequence>
<dbReference type="SUPFAM" id="SSF53098">
    <property type="entry name" value="Ribonuclease H-like"/>
    <property type="match status" value="1"/>
</dbReference>
<proteinExistence type="predicted"/>
<reference evidence="1" key="1">
    <citation type="submission" date="2016-10" db="EMBL/GenBank/DDBJ databases">
        <authorList>
            <person name="de Groot N.N."/>
        </authorList>
    </citation>
    <scope>NUCLEOTIDE SEQUENCE</scope>
</reference>
<evidence type="ECO:0000313" key="1">
    <source>
        <dbReference type="EMBL" id="SFV88083.1"/>
    </source>
</evidence>
<accession>A0A1W1E291</accession>
<protein>
    <submittedName>
        <fullName evidence="1">ATP-dependent DNA helicase RecQ</fullName>
    </submittedName>
</protein>
<dbReference type="AlphaFoldDB" id="A0A1W1E291"/>
<keyword evidence="1" id="KW-0378">Hydrolase</keyword>
<dbReference type="GO" id="GO:0003676">
    <property type="term" value="F:nucleic acid binding"/>
    <property type="evidence" value="ECO:0007669"/>
    <property type="project" value="InterPro"/>
</dbReference>
<dbReference type="InterPro" id="IPR036397">
    <property type="entry name" value="RNaseH_sf"/>
</dbReference>
<dbReference type="Gene3D" id="3.30.420.10">
    <property type="entry name" value="Ribonuclease H-like superfamily/Ribonuclease H"/>
    <property type="match status" value="1"/>
</dbReference>
<gene>
    <name evidence="1" type="ORF">MNB_SUP05-SYMBIONT-5-606</name>
</gene>
<dbReference type="EMBL" id="FPHZ01000129">
    <property type="protein sequence ID" value="SFV88083.1"/>
    <property type="molecule type" value="Genomic_DNA"/>
</dbReference>
<keyword evidence="1" id="KW-0347">Helicase</keyword>
<keyword evidence="1" id="KW-0067">ATP-binding</keyword>
<dbReference type="GO" id="GO:0004386">
    <property type="term" value="F:helicase activity"/>
    <property type="evidence" value="ECO:0007669"/>
    <property type="project" value="UniProtKB-KW"/>
</dbReference>
<organism evidence="1">
    <name type="scientific">hydrothermal vent metagenome</name>
    <dbReference type="NCBI Taxonomy" id="652676"/>
    <lineage>
        <taxon>unclassified sequences</taxon>
        <taxon>metagenomes</taxon>
        <taxon>ecological metagenomes</taxon>
    </lineage>
</organism>